<dbReference type="GO" id="GO:0005829">
    <property type="term" value="C:cytosol"/>
    <property type="evidence" value="ECO:0007669"/>
    <property type="project" value="TreeGrafter"/>
</dbReference>
<proteinExistence type="predicted"/>
<dbReference type="Gene3D" id="3.30.420.40">
    <property type="match status" value="2"/>
</dbReference>
<dbReference type="PANTHER" id="PTHR11735">
    <property type="entry name" value="TRNA N6-ADENOSINE THREONYLCARBAMOYLTRANSFERASE"/>
    <property type="match status" value="1"/>
</dbReference>
<accession>A0A3L9Y4Z4</accession>
<protein>
    <submittedName>
        <fullName evidence="2">tRNA (Adenosine(37)-N6)-threonylcarbamoyltransferase complex dimerization subunit type 1 TsaB</fullName>
    </submittedName>
</protein>
<reference evidence="2 3" key="1">
    <citation type="submission" date="2018-10" db="EMBL/GenBank/DDBJ databases">
        <authorList>
            <person name="Jung H.S."/>
            <person name="Jeon C.O."/>
        </authorList>
    </citation>
    <scope>NUCLEOTIDE SEQUENCE [LARGE SCALE GENOMIC DNA]</scope>
    <source>
        <strain evidence="2 3">MA-7-27</strain>
    </source>
</reference>
<dbReference type="InterPro" id="IPR000905">
    <property type="entry name" value="Gcp-like_dom"/>
</dbReference>
<dbReference type="InterPro" id="IPR022496">
    <property type="entry name" value="T6A_TsaB"/>
</dbReference>
<comment type="caution">
    <text evidence="2">The sequence shown here is derived from an EMBL/GenBank/DDBJ whole genome shotgun (WGS) entry which is preliminary data.</text>
</comment>
<evidence type="ECO:0000259" key="1">
    <source>
        <dbReference type="Pfam" id="PF00814"/>
    </source>
</evidence>
<keyword evidence="2" id="KW-0808">Transferase</keyword>
<dbReference type="GO" id="GO:0002949">
    <property type="term" value="P:tRNA threonylcarbamoyladenosine modification"/>
    <property type="evidence" value="ECO:0007669"/>
    <property type="project" value="InterPro"/>
</dbReference>
<gene>
    <name evidence="2" type="primary">tsaB</name>
    <name evidence="2" type="ORF">D9R08_02425</name>
</gene>
<evidence type="ECO:0000313" key="3">
    <source>
        <dbReference type="Proteomes" id="UP000281343"/>
    </source>
</evidence>
<sequence>MILAFDTSGPHCAAALIRGDRILAHRHEPMKKGQAEALMPLIAKMMETERLTPADLAAIGVGTGPGNFTGLRIAVSAARGMALALGVPAIGVSSFELMRAAYSPKARTSQLVSLPGPRGTAYVQPFRGGAAVGPPRQIDPANPPADLDLPDGGEVLGHEAAAIAHGLASEAHPRPAVLLDYARPLARIAMAKLSTGQRFPRPAPLYVRAADAAPSRLAAPVILA</sequence>
<evidence type="ECO:0000313" key="2">
    <source>
        <dbReference type="EMBL" id="RMA43801.1"/>
    </source>
</evidence>
<feature type="domain" description="Gcp-like" evidence="1">
    <location>
        <begin position="34"/>
        <end position="101"/>
    </location>
</feature>
<dbReference type="NCBIfam" id="TIGR03725">
    <property type="entry name" value="T6A_YeaZ"/>
    <property type="match status" value="1"/>
</dbReference>
<dbReference type="Pfam" id="PF00814">
    <property type="entry name" value="TsaD"/>
    <property type="match status" value="1"/>
</dbReference>
<dbReference type="InterPro" id="IPR043129">
    <property type="entry name" value="ATPase_NBD"/>
</dbReference>
<keyword evidence="3" id="KW-1185">Reference proteome</keyword>
<dbReference type="Proteomes" id="UP000281343">
    <property type="component" value="Unassembled WGS sequence"/>
</dbReference>
<dbReference type="PANTHER" id="PTHR11735:SF11">
    <property type="entry name" value="TRNA THREONYLCARBAMOYLADENOSINE BIOSYNTHESIS PROTEIN TSAB"/>
    <property type="match status" value="1"/>
</dbReference>
<dbReference type="AlphaFoldDB" id="A0A3L9Y4Z4"/>
<dbReference type="RefSeq" id="WP_121896391.1">
    <property type="nucleotide sequence ID" value="NZ_RCNT01000001.1"/>
</dbReference>
<organism evidence="2 3">
    <name type="scientific">Rhodophyticola porphyridii</name>
    <dbReference type="NCBI Taxonomy" id="1852017"/>
    <lineage>
        <taxon>Bacteria</taxon>
        <taxon>Pseudomonadati</taxon>
        <taxon>Pseudomonadota</taxon>
        <taxon>Alphaproteobacteria</taxon>
        <taxon>Rhodobacterales</taxon>
        <taxon>Roseobacteraceae</taxon>
        <taxon>Rhodophyticola</taxon>
    </lineage>
</organism>
<dbReference type="SUPFAM" id="SSF53067">
    <property type="entry name" value="Actin-like ATPase domain"/>
    <property type="match status" value="1"/>
</dbReference>
<dbReference type="GO" id="GO:0016740">
    <property type="term" value="F:transferase activity"/>
    <property type="evidence" value="ECO:0007669"/>
    <property type="project" value="UniProtKB-KW"/>
</dbReference>
<name>A0A3L9Y4Z4_9RHOB</name>
<dbReference type="EMBL" id="RCNT01000001">
    <property type="protein sequence ID" value="RMA43801.1"/>
    <property type="molecule type" value="Genomic_DNA"/>
</dbReference>
<dbReference type="OrthoDB" id="9809995at2"/>